<feature type="transmembrane region" description="Helical" evidence="15">
    <location>
        <begin position="337"/>
        <end position="359"/>
    </location>
</feature>
<dbReference type="GO" id="GO:0006233">
    <property type="term" value="P:dTDP biosynthetic process"/>
    <property type="evidence" value="ECO:0007669"/>
    <property type="project" value="InterPro"/>
</dbReference>
<keyword evidence="10" id="KW-0418">Kinase</keyword>
<dbReference type="InterPro" id="IPR036259">
    <property type="entry name" value="MFS_trans_sf"/>
</dbReference>
<protein>
    <recommendedName>
        <fullName evidence="3">dTMP kinase</fullName>
        <ecNumber evidence="3">2.7.4.9</ecNumber>
    </recommendedName>
</protein>
<comment type="subcellular location">
    <subcellularLocation>
        <location evidence="1">Cell membrane</location>
        <topology evidence="1">Multi-pass membrane protein</topology>
    </subcellularLocation>
</comment>
<comment type="similarity">
    <text evidence="2">Belongs to the thymidylate kinase family.</text>
</comment>
<evidence type="ECO:0000313" key="18">
    <source>
        <dbReference type="EMBL" id="CAB4964451.1"/>
    </source>
</evidence>
<keyword evidence="13 15" id="KW-0472">Membrane</keyword>
<keyword evidence="5" id="KW-1003">Cell membrane</keyword>
<dbReference type="HAMAP" id="MF_00165">
    <property type="entry name" value="Thymidylate_kinase"/>
    <property type="match status" value="1"/>
</dbReference>
<accession>A0A6J7L8P5</accession>
<feature type="transmembrane region" description="Helical" evidence="15">
    <location>
        <begin position="312"/>
        <end position="331"/>
    </location>
</feature>
<evidence type="ECO:0000256" key="5">
    <source>
        <dbReference type="ARBA" id="ARBA00022475"/>
    </source>
</evidence>
<dbReference type="AlphaFoldDB" id="A0A6J7L8P5"/>
<dbReference type="InterPro" id="IPR018094">
    <property type="entry name" value="Thymidylate_kinase"/>
</dbReference>
<dbReference type="Pfam" id="PF02223">
    <property type="entry name" value="Thymidylate_kin"/>
    <property type="match status" value="1"/>
</dbReference>
<evidence type="ECO:0000256" key="13">
    <source>
        <dbReference type="ARBA" id="ARBA00023136"/>
    </source>
</evidence>
<feature type="transmembrane region" description="Helical" evidence="15">
    <location>
        <begin position="280"/>
        <end position="300"/>
    </location>
</feature>
<dbReference type="Gene3D" id="3.40.50.300">
    <property type="entry name" value="P-loop containing nucleotide triphosphate hydrolases"/>
    <property type="match status" value="1"/>
</dbReference>
<dbReference type="PANTHER" id="PTHR43266:SF2">
    <property type="entry name" value="MAJOR FACILITATOR SUPERFAMILY (MFS) PROFILE DOMAIN-CONTAINING PROTEIN"/>
    <property type="match status" value="1"/>
</dbReference>
<feature type="transmembrane region" description="Helical" evidence="15">
    <location>
        <begin position="154"/>
        <end position="175"/>
    </location>
</feature>
<evidence type="ECO:0000256" key="14">
    <source>
        <dbReference type="ARBA" id="ARBA00048743"/>
    </source>
</evidence>
<dbReference type="InterPro" id="IPR018095">
    <property type="entry name" value="Thymidylate_kin_CS"/>
</dbReference>
<evidence type="ECO:0000313" key="17">
    <source>
        <dbReference type="EMBL" id="CAB4554846.1"/>
    </source>
</evidence>
<dbReference type="EMBL" id="CAEZSW010000082">
    <property type="protein sequence ID" value="CAB4554846.1"/>
    <property type="molecule type" value="Genomic_DNA"/>
</dbReference>
<evidence type="ECO:0000256" key="9">
    <source>
        <dbReference type="ARBA" id="ARBA00022741"/>
    </source>
</evidence>
<dbReference type="Gene3D" id="1.20.1250.20">
    <property type="entry name" value="MFS general substrate transporter like domains"/>
    <property type="match status" value="2"/>
</dbReference>
<comment type="catalytic activity">
    <reaction evidence="14">
        <text>dTMP + ATP = dTDP + ADP</text>
        <dbReference type="Rhea" id="RHEA:13517"/>
        <dbReference type="ChEBI" id="CHEBI:30616"/>
        <dbReference type="ChEBI" id="CHEBI:58369"/>
        <dbReference type="ChEBI" id="CHEBI:63528"/>
        <dbReference type="ChEBI" id="CHEBI:456216"/>
        <dbReference type="EC" id="2.7.4.9"/>
    </reaction>
</comment>
<feature type="transmembrane region" description="Helical" evidence="15">
    <location>
        <begin position="61"/>
        <end position="81"/>
    </location>
</feature>
<sequence>MSLPYPSAPAQSQSRSVLAIPAFRKLWRAMAFSSFGDWLGLLASTALAQQLAGGDYAKANFAIAGVFIVRLLPAVILGPFAGVIADRFDRRKLMVTCDFLRFALYLSIPIVGNYFWLYTATILVEIVTLFWSPAKEASVPNLVPKTKLESANQVSLLASYGTAPIAALVFSILALFSGAVNSILGNTTPASAADIALYINAISFAFCGYTVWRLKEMPAGPGVNSKQLSFGRSLIDGFAFIKDSKVIRGLIFGMIGAFFAAGAVIGLARTFVDDLKAGEAAYGVLFGSVFLGLALGISFGPRVFAQFTRRRLFGASLAISGLLLVTLSLVLNLVLAIFITIILGIFSGITWVTGFTLIGMEVEDEVRGRTFAFVQSLIRVSLVLVLAVSPLIAAAIGEHTYSFRTTSVTYNGAAFTMFFAGLIATLVGILSYRHMRDRPNVSLFSDLKSALRGELGAMTGMSIEGVFISFEGGEGSGKSTQTKLLKEWLEKNGEAVLLTREPGGTPLGNQLREILLDNKTGLISPRAEALMYAADRANHVFAKIRPALDKGEIVITDRYFDSSVAYQGAGRVLLPAEVARISRWATESLTPTLTIIMDLPAEIGLARLDSTDRLESEPLAFHERVRQEYLNLANTDPERFMIVDASLAIEQIHEIIIERVGSLKGLKRNQKVT</sequence>
<evidence type="ECO:0000256" key="7">
    <source>
        <dbReference type="ARBA" id="ARBA00022692"/>
    </source>
</evidence>
<keyword evidence="6" id="KW-0808">Transferase</keyword>
<evidence type="ECO:0000256" key="10">
    <source>
        <dbReference type="ARBA" id="ARBA00022777"/>
    </source>
</evidence>
<evidence type="ECO:0000256" key="11">
    <source>
        <dbReference type="ARBA" id="ARBA00022840"/>
    </source>
</evidence>
<evidence type="ECO:0000256" key="12">
    <source>
        <dbReference type="ARBA" id="ARBA00022989"/>
    </source>
</evidence>
<evidence type="ECO:0000256" key="3">
    <source>
        <dbReference type="ARBA" id="ARBA00012980"/>
    </source>
</evidence>
<dbReference type="FunFam" id="3.40.50.300:FF:000225">
    <property type="entry name" value="Thymidylate kinase"/>
    <property type="match status" value="1"/>
</dbReference>
<evidence type="ECO:0000256" key="1">
    <source>
        <dbReference type="ARBA" id="ARBA00004651"/>
    </source>
</evidence>
<feature type="transmembrane region" description="Helical" evidence="15">
    <location>
        <begin position="371"/>
        <end position="396"/>
    </location>
</feature>
<evidence type="ECO:0000256" key="6">
    <source>
        <dbReference type="ARBA" id="ARBA00022679"/>
    </source>
</evidence>
<feature type="domain" description="Thymidylate kinase-like" evidence="16">
    <location>
        <begin position="470"/>
        <end position="656"/>
    </location>
</feature>
<dbReference type="InterPro" id="IPR027417">
    <property type="entry name" value="P-loop_NTPase"/>
</dbReference>
<dbReference type="GO" id="GO:0005524">
    <property type="term" value="F:ATP binding"/>
    <property type="evidence" value="ECO:0007669"/>
    <property type="project" value="UniProtKB-KW"/>
</dbReference>
<keyword evidence="12 15" id="KW-1133">Transmembrane helix</keyword>
<organism evidence="18">
    <name type="scientific">freshwater metagenome</name>
    <dbReference type="NCBI Taxonomy" id="449393"/>
    <lineage>
        <taxon>unclassified sequences</taxon>
        <taxon>metagenomes</taxon>
        <taxon>ecological metagenomes</taxon>
    </lineage>
</organism>
<dbReference type="SUPFAM" id="SSF52540">
    <property type="entry name" value="P-loop containing nucleoside triphosphate hydrolases"/>
    <property type="match status" value="1"/>
</dbReference>
<dbReference type="EC" id="2.7.4.9" evidence="3"/>
<reference evidence="18" key="1">
    <citation type="submission" date="2020-05" db="EMBL/GenBank/DDBJ databases">
        <authorList>
            <person name="Chiriac C."/>
            <person name="Salcher M."/>
            <person name="Ghai R."/>
            <person name="Kavagutti S V."/>
        </authorList>
    </citation>
    <scope>NUCLEOTIDE SEQUENCE</scope>
</reference>
<keyword evidence="7 15" id="KW-0812">Transmembrane</keyword>
<keyword evidence="8" id="KW-0545">Nucleotide biosynthesis</keyword>
<evidence type="ECO:0000256" key="15">
    <source>
        <dbReference type="SAM" id="Phobius"/>
    </source>
</evidence>
<dbReference type="InterPro" id="IPR010290">
    <property type="entry name" value="TM_effector"/>
</dbReference>
<dbReference type="PROSITE" id="PS01331">
    <property type="entry name" value="THYMIDYLATE_KINASE"/>
    <property type="match status" value="1"/>
</dbReference>
<name>A0A6J7L8P5_9ZZZZ</name>
<dbReference type="EMBL" id="CAFBNV010000036">
    <property type="protein sequence ID" value="CAB4964451.1"/>
    <property type="molecule type" value="Genomic_DNA"/>
</dbReference>
<dbReference type="CDD" id="cd01672">
    <property type="entry name" value="TMPK"/>
    <property type="match status" value="1"/>
</dbReference>
<keyword evidence="11" id="KW-0067">ATP-binding</keyword>
<evidence type="ECO:0000256" key="2">
    <source>
        <dbReference type="ARBA" id="ARBA00009776"/>
    </source>
</evidence>
<dbReference type="InterPro" id="IPR039430">
    <property type="entry name" value="Thymidylate_kin-like_dom"/>
</dbReference>
<feature type="transmembrane region" description="Helical" evidence="15">
    <location>
        <begin position="408"/>
        <end position="430"/>
    </location>
</feature>
<dbReference type="PANTHER" id="PTHR43266">
    <property type="entry name" value="MACROLIDE-EFFLUX PROTEIN"/>
    <property type="match status" value="1"/>
</dbReference>
<dbReference type="SUPFAM" id="SSF103473">
    <property type="entry name" value="MFS general substrate transporter"/>
    <property type="match status" value="1"/>
</dbReference>
<evidence type="ECO:0000259" key="16">
    <source>
        <dbReference type="Pfam" id="PF02223"/>
    </source>
</evidence>
<evidence type="ECO:0000256" key="8">
    <source>
        <dbReference type="ARBA" id="ARBA00022727"/>
    </source>
</evidence>
<dbReference type="CDD" id="cd06173">
    <property type="entry name" value="MFS_MefA_like"/>
    <property type="match status" value="1"/>
</dbReference>
<evidence type="ECO:0000256" key="4">
    <source>
        <dbReference type="ARBA" id="ARBA00022448"/>
    </source>
</evidence>
<feature type="transmembrane region" description="Helical" evidence="15">
    <location>
        <begin position="250"/>
        <end position="268"/>
    </location>
</feature>
<proteinExistence type="inferred from homology"/>
<keyword evidence="4" id="KW-0813">Transport</keyword>
<dbReference type="Pfam" id="PF05977">
    <property type="entry name" value="MFS_3"/>
    <property type="match status" value="1"/>
</dbReference>
<dbReference type="GO" id="GO:0004798">
    <property type="term" value="F:dTMP kinase activity"/>
    <property type="evidence" value="ECO:0007669"/>
    <property type="project" value="UniProtKB-EC"/>
</dbReference>
<dbReference type="GO" id="GO:0005886">
    <property type="term" value="C:plasma membrane"/>
    <property type="evidence" value="ECO:0007669"/>
    <property type="project" value="UniProtKB-SubCell"/>
</dbReference>
<gene>
    <name evidence="17" type="ORF">UFOPK1508_00673</name>
    <name evidence="18" type="ORF">UFOPK3883_00582</name>
</gene>
<dbReference type="NCBIfam" id="TIGR00041">
    <property type="entry name" value="DTMP_kinase"/>
    <property type="match status" value="1"/>
</dbReference>
<keyword evidence="9" id="KW-0547">Nucleotide-binding</keyword>